<protein>
    <recommendedName>
        <fullName evidence="3">HNH nuclease domain-containing protein</fullName>
    </recommendedName>
</protein>
<dbReference type="AlphaFoldDB" id="A0A8H6TK20"/>
<dbReference type="Proteomes" id="UP000613580">
    <property type="component" value="Unassembled WGS sequence"/>
</dbReference>
<keyword evidence="2" id="KW-1185">Reference proteome</keyword>
<evidence type="ECO:0008006" key="3">
    <source>
        <dbReference type="Google" id="ProtNLM"/>
    </source>
</evidence>
<sequence length="454" mass="49191">MVLVAGPNVVVPSPPGESSDSAAVAVGAHGPSTTLQDLSSSASGFAFAAEVGVESTPPQQHETLAMRDSFWTASNAMYTTFTNAEIRRLLRFLKASPGPGRAWEAGKEVQHVGGGTSQAHGSLRSPSESYGFLSSPMTLPRQPQLDAEGQQHWSLILEAEAHFQVGDSEAGPYNDPLVGIRVLGHLLLALWPPCQPFGDSPYRRLCREVADIRRSAGSNEECYRELSRTGLLYRDHIFQIFWSDGETVSQEDTEVSAGQTAVEVPKAEDYLQYTLARDGYRCLVSGVYNIDSLLRSSELQQQYSTTNSGCSIVRTAHILSTSASETSTRAILRLFGLDTGMYNEVSTNLYTPSNTLSLQSSLRIHFSRLQFWLEPVHDQPNTYDVNPSPRLAPVFDTLVPRPRSRITLSGSGSAAGPVLPDPTLLAMRALCARVVHASGAVEQWDGALAVVDAP</sequence>
<proteinExistence type="predicted"/>
<dbReference type="OrthoDB" id="2104739at2759"/>
<comment type="caution">
    <text evidence="1">The sequence shown here is derived from an EMBL/GenBank/DDBJ whole genome shotgun (WGS) entry which is preliminary data.</text>
</comment>
<name>A0A8H6TK20_MYCCL</name>
<accession>A0A8H6TK20</accession>
<gene>
    <name evidence="1" type="ORF">HMN09_00319500</name>
</gene>
<evidence type="ECO:0000313" key="2">
    <source>
        <dbReference type="Proteomes" id="UP000613580"/>
    </source>
</evidence>
<reference evidence="1" key="1">
    <citation type="submission" date="2020-05" db="EMBL/GenBank/DDBJ databases">
        <title>Mycena genomes resolve the evolution of fungal bioluminescence.</title>
        <authorList>
            <person name="Tsai I.J."/>
        </authorList>
    </citation>
    <scope>NUCLEOTIDE SEQUENCE</scope>
    <source>
        <strain evidence="1">110903Hualien_Pintung</strain>
    </source>
</reference>
<evidence type="ECO:0000313" key="1">
    <source>
        <dbReference type="EMBL" id="KAF7318116.1"/>
    </source>
</evidence>
<dbReference type="EMBL" id="JACAZE010000004">
    <property type="protein sequence ID" value="KAF7318116.1"/>
    <property type="molecule type" value="Genomic_DNA"/>
</dbReference>
<organism evidence="1 2">
    <name type="scientific">Mycena chlorophos</name>
    <name type="common">Agaric fungus</name>
    <name type="synonym">Agaricus chlorophos</name>
    <dbReference type="NCBI Taxonomy" id="658473"/>
    <lineage>
        <taxon>Eukaryota</taxon>
        <taxon>Fungi</taxon>
        <taxon>Dikarya</taxon>
        <taxon>Basidiomycota</taxon>
        <taxon>Agaricomycotina</taxon>
        <taxon>Agaricomycetes</taxon>
        <taxon>Agaricomycetidae</taxon>
        <taxon>Agaricales</taxon>
        <taxon>Marasmiineae</taxon>
        <taxon>Mycenaceae</taxon>
        <taxon>Mycena</taxon>
    </lineage>
</organism>